<organism evidence="1 2">
    <name type="scientific">Aspergillus granulosus</name>
    <dbReference type="NCBI Taxonomy" id="176169"/>
    <lineage>
        <taxon>Eukaryota</taxon>
        <taxon>Fungi</taxon>
        <taxon>Dikarya</taxon>
        <taxon>Ascomycota</taxon>
        <taxon>Pezizomycotina</taxon>
        <taxon>Eurotiomycetes</taxon>
        <taxon>Eurotiomycetidae</taxon>
        <taxon>Eurotiales</taxon>
        <taxon>Aspergillaceae</taxon>
        <taxon>Aspergillus</taxon>
        <taxon>Aspergillus subgen. Nidulantes</taxon>
    </lineage>
</organism>
<dbReference type="Pfam" id="PF20174">
    <property type="entry name" value="DUF6540"/>
    <property type="match status" value="1"/>
</dbReference>
<sequence>MGAAPLDLTSGRLGYPSATSYHMAYELFIEVCGPGLSAKSRSHWGFTIRESGAAFGDLLHVQAIDLERLWYQFDAREGIDLTTMQAEGMAKVVDLTAEQRRRVVSIIRAESAPRDGKRRCQEWIVDALVSLEVEELVPDGTAEFWSRLVGKRAGEVKLAAGTNWIPLR</sequence>
<keyword evidence="2" id="KW-1185">Reference proteome</keyword>
<reference evidence="1 2" key="1">
    <citation type="submission" date="2024-07" db="EMBL/GenBank/DDBJ databases">
        <title>Section-level genome sequencing and comparative genomics of Aspergillus sections Usti and Cavernicolus.</title>
        <authorList>
            <consortium name="Lawrence Berkeley National Laboratory"/>
            <person name="Nybo J.L."/>
            <person name="Vesth T.C."/>
            <person name="Theobald S."/>
            <person name="Frisvad J.C."/>
            <person name="Larsen T.O."/>
            <person name="Kjaerboelling I."/>
            <person name="Rothschild-Mancinelli K."/>
            <person name="Lyhne E.K."/>
            <person name="Kogle M.E."/>
            <person name="Barry K."/>
            <person name="Clum A."/>
            <person name="Na H."/>
            <person name="Ledsgaard L."/>
            <person name="Lin J."/>
            <person name="Lipzen A."/>
            <person name="Kuo A."/>
            <person name="Riley R."/>
            <person name="Mondo S."/>
            <person name="Labutti K."/>
            <person name="Haridas S."/>
            <person name="Pangalinan J."/>
            <person name="Salamov A.A."/>
            <person name="Simmons B.A."/>
            <person name="Magnuson J.K."/>
            <person name="Chen J."/>
            <person name="Drula E."/>
            <person name="Henrissat B."/>
            <person name="Wiebenga A."/>
            <person name="Lubbers R.J."/>
            <person name="Gomes A.C."/>
            <person name="Makela M.R."/>
            <person name="Stajich J."/>
            <person name="Grigoriev I.V."/>
            <person name="Mortensen U.H."/>
            <person name="De Vries R.P."/>
            <person name="Baker S.E."/>
            <person name="Andersen M.R."/>
        </authorList>
    </citation>
    <scope>NUCLEOTIDE SEQUENCE [LARGE SCALE GENOMIC DNA]</scope>
    <source>
        <strain evidence="1 2">CBS 588.65</strain>
    </source>
</reference>
<evidence type="ECO:0000313" key="1">
    <source>
        <dbReference type="EMBL" id="KAL2821864.1"/>
    </source>
</evidence>
<proteinExistence type="predicted"/>
<accession>A0ABR4I3G9</accession>
<dbReference type="EMBL" id="JBFXLT010000003">
    <property type="protein sequence ID" value="KAL2821864.1"/>
    <property type="molecule type" value="Genomic_DNA"/>
</dbReference>
<dbReference type="Proteomes" id="UP001610334">
    <property type="component" value="Unassembled WGS sequence"/>
</dbReference>
<name>A0ABR4I3G9_9EURO</name>
<gene>
    <name evidence="1" type="ORF">BJX63DRAFT_427226</name>
</gene>
<comment type="caution">
    <text evidence="1">The sequence shown here is derived from an EMBL/GenBank/DDBJ whole genome shotgun (WGS) entry which is preliminary data.</text>
</comment>
<protein>
    <submittedName>
        <fullName evidence="1">Uncharacterized protein</fullName>
    </submittedName>
</protein>
<evidence type="ECO:0000313" key="2">
    <source>
        <dbReference type="Proteomes" id="UP001610334"/>
    </source>
</evidence>
<dbReference type="InterPro" id="IPR046670">
    <property type="entry name" value="DUF6540"/>
</dbReference>